<dbReference type="NCBIfam" id="NF038123">
    <property type="entry name" value="NF038123_dom"/>
    <property type="match status" value="1"/>
</dbReference>
<feature type="chain" id="PRO_5006600901" evidence="2">
    <location>
        <begin position="25"/>
        <end position="252"/>
    </location>
</feature>
<dbReference type="KEGG" id="pphe:PP2015_676"/>
<dbReference type="InterPro" id="IPR009465">
    <property type="entry name" value="Spondin_N"/>
</dbReference>
<dbReference type="PANTHER" id="PTHR11311:SF15">
    <property type="entry name" value="SPONDIN-2"/>
    <property type="match status" value="1"/>
</dbReference>
<dbReference type="Gene3D" id="2.60.40.2130">
    <property type="entry name" value="F-spondin domain"/>
    <property type="match status" value="1"/>
</dbReference>
<evidence type="ECO:0000259" key="3">
    <source>
        <dbReference type="PROSITE" id="PS51020"/>
    </source>
</evidence>
<dbReference type="PANTHER" id="PTHR11311">
    <property type="entry name" value="SPONDIN"/>
    <property type="match status" value="1"/>
</dbReference>
<protein>
    <submittedName>
        <fullName evidence="4">Elongation factor Ts</fullName>
    </submittedName>
</protein>
<dbReference type="GO" id="GO:0003746">
    <property type="term" value="F:translation elongation factor activity"/>
    <property type="evidence" value="ECO:0007669"/>
    <property type="project" value="UniProtKB-KW"/>
</dbReference>
<keyword evidence="5" id="KW-1185">Reference proteome</keyword>
<proteinExistence type="predicted"/>
<reference evidence="5" key="1">
    <citation type="submission" date="2015-11" db="EMBL/GenBank/DDBJ databases">
        <authorList>
            <person name="Kim K.M."/>
        </authorList>
    </citation>
    <scope>NUCLEOTIDE SEQUENCE [LARGE SCALE GENOMIC DNA]</scope>
    <source>
        <strain evidence="5">KCTC 12086</strain>
    </source>
</reference>
<keyword evidence="2" id="KW-0732">Signal</keyword>
<dbReference type="Proteomes" id="UP000061457">
    <property type="component" value="Chromosome I"/>
</dbReference>
<dbReference type="InterPro" id="IPR038678">
    <property type="entry name" value="Spondin_N_sf"/>
</dbReference>
<organism evidence="4 5">
    <name type="scientific">Pseudoalteromonas phenolica</name>
    <dbReference type="NCBI Taxonomy" id="161398"/>
    <lineage>
        <taxon>Bacteria</taxon>
        <taxon>Pseudomonadati</taxon>
        <taxon>Pseudomonadota</taxon>
        <taxon>Gammaproteobacteria</taxon>
        <taxon>Alteromonadales</taxon>
        <taxon>Pseudoalteromonadaceae</taxon>
        <taxon>Pseudoalteromonas</taxon>
    </lineage>
</organism>
<feature type="compositionally biased region" description="Low complexity" evidence="1">
    <location>
        <begin position="28"/>
        <end position="48"/>
    </location>
</feature>
<keyword evidence="4" id="KW-0251">Elongation factor</keyword>
<dbReference type="GO" id="GO:0007155">
    <property type="term" value="P:cell adhesion"/>
    <property type="evidence" value="ECO:0007669"/>
    <property type="project" value="TreeGrafter"/>
</dbReference>
<dbReference type="InterPro" id="IPR051418">
    <property type="entry name" value="Spondin/Thrombospondin_T1"/>
</dbReference>
<dbReference type="PATRIC" id="fig|161398.10.peg.690"/>
<accession>A0A0S2JYX9</accession>
<dbReference type="PROSITE" id="PS51020">
    <property type="entry name" value="SPONDIN"/>
    <property type="match status" value="1"/>
</dbReference>
<sequence>MNLCVTMNKLIQLSTVLSFTLLTACGGSSSSNSTPETTTPTTTPPSSTAPADTVTYELTFTQEWTAANFTTNYPSGTHFSPLVGLTHNTEGGIFKRDEVASPGIVLMAETGGKSTLKNEISDIQNAGHSNYLIDESGISNGGKSVTFTFEASQDFPLLSVVSMIAPSPDWFVAINSLSLFNDNTWVENQTIELKVYDAGSDSGLRFSSGNLATNPAEPITLLSSERDDTDFAEGIHYQTGKHIGYIEIKLMQ</sequence>
<evidence type="ECO:0000313" key="5">
    <source>
        <dbReference type="Proteomes" id="UP000061457"/>
    </source>
</evidence>
<name>A0A0S2JYX9_9GAMM</name>
<dbReference type="STRING" id="161398.PP2015_676"/>
<gene>
    <name evidence="4" type="ORF">PP2015_676</name>
</gene>
<dbReference type="Pfam" id="PF06468">
    <property type="entry name" value="Spond_N"/>
    <property type="match status" value="1"/>
</dbReference>
<dbReference type="EMBL" id="CP013187">
    <property type="protein sequence ID" value="ALO41196.1"/>
    <property type="molecule type" value="Genomic_DNA"/>
</dbReference>
<evidence type="ECO:0000313" key="4">
    <source>
        <dbReference type="EMBL" id="ALO41196.1"/>
    </source>
</evidence>
<feature type="signal peptide" evidence="2">
    <location>
        <begin position="1"/>
        <end position="24"/>
    </location>
</feature>
<evidence type="ECO:0000256" key="1">
    <source>
        <dbReference type="SAM" id="MobiDB-lite"/>
    </source>
</evidence>
<feature type="region of interest" description="Disordered" evidence="1">
    <location>
        <begin position="27"/>
        <end position="51"/>
    </location>
</feature>
<keyword evidence="4" id="KW-0648">Protein biosynthesis</keyword>
<dbReference type="AlphaFoldDB" id="A0A0S2JYX9"/>
<feature type="domain" description="Spondin" evidence="3">
    <location>
        <begin position="44"/>
        <end position="230"/>
    </location>
</feature>
<dbReference type="GO" id="GO:0031012">
    <property type="term" value="C:extracellular matrix"/>
    <property type="evidence" value="ECO:0007669"/>
    <property type="project" value="TreeGrafter"/>
</dbReference>
<evidence type="ECO:0000256" key="2">
    <source>
        <dbReference type="SAM" id="SignalP"/>
    </source>
</evidence>